<reference evidence="1 2" key="2">
    <citation type="submission" date="2018-11" db="EMBL/GenBank/DDBJ databases">
        <authorList>
            <consortium name="Pathogen Informatics"/>
        </authorList>
    </citation>
    <scope>NUCLEOTIDE SEQUENCE [LARGE SCALE GENOMIC DNA]</scope>
</reference>
<dbReference type="Proteomes" id="UP000050794">
    <property type="component" value="Unassembled WGS sequence"/>
</dbReference>
<keyword evidence="2" id="KW-1185">Reference proteome</keyword>
<gene>
    <name evidence="1" type="ORF">TCNE_LOCUS12223</name>
</gene>
<name>A0A183UUQ3_TOXCA</name>
<reference evidence="3" key="1">
    <citation type="submission" date="2016-06" db="UniProtKB">
        <authorList>
            <consortium name="WormBaseParasite"/>
        </authorList>
    </citation>
    <scope>IDENTIFICATION</scope>
</reference>
<evidence type="ECO:0000313" key="1">
    <source>
        <dbReference type="EMBL" id="VDM43544.1"/>
    </source>
</evidence>
<evidence type="ECO:0000313" key="2">
    <source>
        <dbReference type="Proteomes" id="UP000050794"/>
    </source>
</evidence>
<protein>
    <submittedName>
        <fullName evidence="3">R07B1.8</fullName>
    </submittedName>
</protein>
<evidence type="ECO:0000313" key="3">
    <source>
        <dbReference type="WBParaSite" id="TCNE_0001222301-mRNA-1"/>
    </source>
</evidence>
<dbReference type="AlphaFoldDB" id="A0A183UUQ3"/>
<proteinExistence type="predicted"/>
<dbReference type="EMBL" id="UYWY01021168">
    <property type="protein sequence ID" value="VDM43544.1"/>
    <property type="molecule type" value="Genomic_DNA"/>
</dbReference>
<accession>A0A183UUQ3</accession>
<dbReference type="WBParaSite" id="TCNE_0001222301-mRNA-1">
    <property type="protein sequence ID" value="TCNE_0001222301-mRNA-1"/>
    <property type="gene ID" value="TCNE_0001222301"/>
</dbReference>
<organism evidence="2 3">
    <name type="scientific">Toxocara canis</name>
    <name type="common">Canine roundworm</name>
    <dbReference type="NCBI Taxonomy" id="6265"/>
    <lineage>
        <taxon>Eukaryota</taxon>
        <taxon>Metazoa</taxon>
        <taxon>Ecdysozoa</taxon>
        <taxon>Nematoda</taxon>
        <taxon>Chromadorea</taxon>
        <taxon>Rhabditida</taxon>
        <taxon>Spirurina</taxon>
        <taxon>Ascaridomorpha</taxon>
        <taxon>Ascaridoidea</taxon>
        <taxon>Toxocaridae</taxon>
        <taxon>Toxocara</taxon>
    </lineage>
</organism>
<sequence length="427" mass="48749">MSPEIEYIVVFTKAIDVLTRFAHCQCADQLQLCAIAAEDYERQIEEIKTAAFQNCFSRPSCQLEWSSFEECFHRSLNAVRPQMSQRRTYSDSFADTAQSYRDAVDSCFLSEELPPQLPDLSSLIIDEDAVYAHIVYGVEYANRLWGLPEIAITRPSLDSTAVCLVRETTRRVFGNGISRIIDSADPELNNVNTSCVMDDSEIRCYRRFLDGEPDFQQLLMARDRVLRACVQSVRLQTQCRSLESSRLRTCLCAAREEFETRMQASILECTKKSDFFIGPNHRIAIDKSKLSSKNSQAPDQRLAKLLPSLQKPQFDAPNTAPLTTSSRSHFDIAQGSLVNGQCLCLCERQASPAKEYPDALFGGIRHSVLAGQQPHLAMVAERPQLANVPTLDYWKRWYTQQMNELSRNHDIFNRYYDQYSRNQHMGM</sequence>